<organism evidence="1 2">
    <name type="scientific">Triticum urartu</name>
    <name type="common">Red wild einkorn</name>
    <name type="synonym">Crithodium urartu</name>
    <dbReference type="NCBI Taxonomy" id="4572"/>
    <lineage>
        <taxon>Eukaryota</taxon>
        <taxon>Viridiplantae</taxon>
        <taxon>Streptophyta</taxon>
        <taxon>Embryophyta</taxon>
        <taxon>Tracheophyta</taxon>
        <taxon>Spermatophyta</taxon>
        <taxon>Magnoliopsida</taxon>
        <taxon>Liliopsida</taxon>
        <taxon>Poales</taxon>
        <taxon>Poaceae</taxon>
        <taxon>BOP clade</taxon>
        <taxon>Pooideae</taxon>
        <taxon>Triticodae</taxon>
        <taxon>Triticeae</taxon>
        <taxon>Triticinae</taxon>
        <taxon>Triticum</taxon>
    </lineage>
</organism>
<dbReference type="AlphaFoldDB" id="A0A8R7PQV1"/>
<reference evidence="1" key="3">
    <citation type="submission" date="2022-06" db="UniProtKB">
        <authorList>
            <consortium name="EnsemblPlants"/>
        </authorList>
    </citation>
    <scope>IDENTIFICATION</scope>
</reference>
<evidence type="ECO:0000313" key="1">
    <source>
        <dbReference type="EnsemblPlants" id="TuG1812G0300001747.01.T04"/>
    </source>
</evidence>
<dbReference type="Gramene" id="TuG1812G0300001747.01.T07">
    <property type="protein sequence ID" value="TuG1812G0300001747.01.T07"/>
    <property type="gene ID" value="TuG1812G0300001747.01"/>
</dbReference>
<keyword evidence="2" id="KW-1185">Reference proteome</keyword>
<dbReference type="EnsemblPlants" id="TuG1812G0300001747.01.T07">
    <property type="protein sequence ID" value="TuG1812G0300001747.01.T07"/>
    <property type="gene ID" value="TuG1812G0300001747.01"/>
</dbReference>
<proteinExistence type="predicted"/>
<evidence type="ECO:0000313" key="2">
    <source>
        <dbReference type="Proteomes" id="UP000015106"/>
    </source>
</evidence>
<reference evidence="2" key="1">
    <citation type="journal article" date="2013" name="Nature">
        <title>Draft genome of the wheat A-genome progenitor Triticum urartu.</title>
        <authorList>
            <person name="Ling H.Q."/>
            <person name="Zhao S."/>
            <person name="Liu D."/>
            <person name="Wang J."/>
            <person name="Sun H."/>
            <person name="Zhang C."/>
            <person name="Fan H."/>
            <person name="Li D."/>
            <person name="Dong L."/>
            <person name="Tao Y."/>
            <person name="Gao C."/>
            <person name="Wu H."/>
            <person name="Li Y."/>
            <person name="Cui Y."/>
            <person name="Guo X."/>
            <person name="Zheng S."/>
            <person name="Wang B."/>
            <person name="Yu K."/>
            <person name="Liang Q."/>
            <person name="Yang W."/>
            <person name="Lou X."/>
            <person name="Chen J."/>
            <person name="Feng M."/>
            <person name="Jian J."/>
            <person name="Zhang X."/>
            <person name="Luo G."/>
            <person name="Jiang Y."/>
            <person name="Liu J."/>
            <person name="Wang Z."/>
            <person name="Sha Y."/>
            <person name="Zhang B."/>
            <person name="Wu H."/>
            <person name="Tang D."/>
            <person name="Shen Q."/>
            <person name="Xue P."/>
            <person name="Zou S."/>
            <person name="Wang X."/>
            <person name="Liu X."/>
            <person name="Wang F."/>
            <person name="Yang Y."/>
            <person name="An X."/>
            <person name="Dong Z."/>
            <person name="Zhang K."/>
            <person name="Zhang X."/>
            <person name="Luo M.C."/>
            <person name="Dvorak J."/>
            <person name="Tong Y."/>
            <person name="Wang J."/>
            <person name="Yang H."/>
            <person name="Li Z."/>
            <person name="Wang D."/>
            <person name="Zhang A."/>
            <person name="Wang J."/>
        </authorList>
    </citation>
    <scope>NUCLEOTIDE SEQUENCE</scope>
    <source>
        <strain evidence="2">cv. G1812</strain>
    </source>
</reference>
<reference evidence="1" key="2">
    <citation type="submission" date="2018-03" db="EMBL/GenBank/DDBJ databases">
        <title>The Triticum urartu genome reveals the dynamic nature of wheat genome evolution.</title>
        <authorList>
            <person name="Ling H."/>
            <person name="Ma B."/>
            <person name="Shi X."/>
            <person name="Liu H."/>
            <person name="Dong L."/>
            <person name="Sun H."/>
            <person name="Cao Y."/>
            <person name="Gao Q."/>
            <person name="Zheng S."/>
            <person name="Li Y."/>
            <person name="Yu Y."/>
            <person name="Du H."/>
            <person name="Qi M."/>
            <person name="Li Y."/>
            <person name="Yu H."/>
            <person name="Cui Y."/>
            <person name="Wang N."/>
            <person name="Chen C."/>
            <person name="Wu H."/>
            <person name="Zhao Y."/>
            <person name="Zhang J."/>
            <person name="Li Y."/>
            <person name="Zhou W."/>
            <person name="Zhang B."/>
            <person name="Hu W."/>
            <person name="Eijk M."/>
            <person name="Tang J."/>
            <person name="Witsenboer H."/>
            <person name="Zhao S."/>
            <person name="Li Z."/>
            <person name="Zhang A."/>
            <person name="Wang D."/>
            <person name="Liang C."/>
        </authorList>
    </citation>
    <scope>NUCLEOTIDE SEQUENCE [LARGE SCALE GENOMIC DNA]</scope>
    <source>
        <strain evidence="1">cv. G1812</strain>
    </source>
</reference>
<dbReference type="Gramene" id="TuG1812G0300001747.01.T04">
    <property type="protein sequence ID" value="TuG1812G0300001747.01.T04"/>
    <property type="gene ID" value="TuG1812G0300001747.01"/>
</dbReference>
<dbReference type="EnsemblPlants" id="TuG1812G0300001747.01.T06">
    <property type="protein sequence ID" value="TuG1812G0300001747.01.T06"/>
    <property type="gene ID" value="TuG1812G0300001747.01"/>
</dbReference>
<name>A0A8R7PQV1_TRIUA</name>
<accession>A0A8R7PQV1</accession>
<protein>
    <submittedName>
        <fullName evidence="1">Uncharacterized protein</fullName>
    </submittedName>
</protein>
<dbReference type="Gramene" id="TuG1812G0300001747.01.T06">
    <property type="protein sequence ID" value="TuG1812G0300001747.01.T06"/>
    <property type="gene ID" value="TuG1812G0300001747.01"/>
</dbReference>
<sequence length="153" mass="16905">LLLAPPLRPAPPRPLEPGKPWPELGLEVPAAVSCSFCPAASPPELAVAPTSCRASYPLADRDHRWFRVALTLHPCPQFFYLLSGIPVISMKILQGKMMDLNGSDRHILHQWKQGMFCQSDLSSTDLRVLQGRRLAATPLSIVLLSVLWINSEC</sequence>
<dbReference type="Proteomes" id="UP000015106">
    <property type="component" value="Chromosome 3"/>
</dbReference>
<dbReference type="EnsemblPlants" id="TuG1812G0300001747.01.T04">
    <property type="protein sequence ID" value="TuG1812G0300001747.01.T04"/>
    <property type="gene ID" value="TuG1812G0300001747.01"/>
</dbReference>